<dbReference type="AlphaFoldDB" id="N9NIE7"/>
<dbReference type="PATRIC" id="fig|1217705.3.peg.942"/>
<feature type="transmembrane region" description="Helical" evidence="1">
    <location>
        <begin position="89"/>
        <end position="108"/>
    </location>
</feature>
<keyword evidence="1" id="KW-1133">Transmembrane helix</keyword>
<dbReference type="STRING" id="1217705.F900_00983"/>
<keyword evidence="1" id="KW-0472">Membrane</keyword>
<dbReference type="HOGENOM" id="CLU_910985_0_0_6"/>
<feature type="transmembrane region" description="Helical" evidence="1">
    <location>
        <begin position="128"/>
        <end position="147"/>
    </location>
</feature>
<evidence type="ECO:0000313" key="3">
    <source>
        <dbReference type="Proteomes" id="UP000013248"/>
    </source>
</evidence>
<comment type="caution">
    <text evidence="2">The sequence shown here is derived from an EMBL/GenBank/DDBJ whole genome shotgun (WGS) entry which is preliminary data.</text>
</comment>
<protein>
    <submittedName>
        <fullName evidence="2">Uncharacterized protein</fullName>
    </submittedName>
</protein>
<organism evidence="2 3">
    <name type="scientific">Acinetobacter modestus</name>
    <dbReference type="NCBI Taxonomy" id="1776740"/>
    <lineage>
        <taxon>Bacteria</taxon>
        <taxon>Pseudomonadati</taxon>
        <taxon>Pseudomonadota</taxon>
        <taxon>Gammaproteobacteria</taxon>
        <taxon>Moraxellales</taxon>
        <taxon>Moraxellaceae</taxon>
        <taxon>Acinetobacter</taxon>
    </lineage>
</organism>
<keyword evidence="1" id="KW-0812">Transmembrane</keyword>
<dbReference type="Proteomes" id="UP000013248">
    <property type="component" value="Unassembled WGS sequence"/>
</dbReference>
<feature type="transmembrane region" description="Helical" evidence="1">
    <location>
        <begin position="268"/>
        <end position="288"/>
    </location>
</feature>
<sequence>MSPINDFSVQPIDQRLDALKKRQRHLMIWFVLACTLVVITVASLFLQKEFIYRFFDLSTHVQALDLPYHVQELVPFKQPVDYFFNLLSWFGWLFLKILVSFIGAFLLLSWMKKFKFFQQRFQAWTQRVLAWIIAFILLWSGLSYIQYDWKDETKQAYQQWMSYQNNIVESQIAQDLQQANISSTEKAYVLAQVALLHQPVDRKTANVYVNQLIVAEKNNSIQFKQHDFKPEQLWVMQQQLYGKSITSITQPLDLRAQQAERISQIVNVILWGLIVLVVALSSILYVLAKQLKNRHMRINQKLDVS</sequence>
<accession>N9NIE7</accession>
<feature type="transmembrane region" description="Helical" evidence="1">
    <location>
        <begin position="26"/>
        <end position="46"/>
    </location>
</feature>
<evidence type="ECO:0000313" key="2">
    <source>
        <dbReference type="EMBL" id="ENX02537.1"/>
    </source>
</evidence>
<name>N9NIE7_9GAMM</name>
<reference evidence="2 3" key="1">
    <citation type="submission" date="2013-02" db="EMBL/GenBank/DDBJ databases">
        <title>The Genome Sequence of Acinetobacter sp. ANC 3862.</title>
        <authorList>
            <consortium name="The Broad Institute Genome Sequencing Platform"/>
            <consortium name="The Broad Institute Genome Sequencing Center for Infectious Disease"/>
            <person name="Cerqueira G."/>
            <person name="Feldgarden M."/>
            <person name="Courvalin P."/>
            <person name="Perichon B."/>
            <person name="Grillot-Courvalin C."/>
            <person name="Clermont D."/>
            <person name="Rocha E."/>
            <person name="Yoon E.-J."/>
            <person name="Nemec A."/>
            <person name="Walker B."/>
            <person name="Young S.K."/>
            <person name="Zeng Q."/>
            <person name="Gargeya S."/>
            <person name="Fitzgerald M."/>
            <person name="Haas B."/>
            <person name="Abouelleil A."/>
            <person name="Alvarado L."/>
            <person name="Arachchi H.M."/>
            <person name="Berlin A.M."/>
            <person name="Chapman S.B."/>
            <person name="Dewar J."/>
            <person name="Goldberg J."/>
            <person name="Griggs A."/>
            <person name="Gujja S."/>
            <person name="Hansen M."/>
            <person name="Howarth C."/>
            <person name="Imamovic A."/>
            <person name="Larimer J."/>
            <person name="McCowan C."/>
            <person name="Murphy C."/>
            <person name="Neiman D."/>
            <person name="Pearson M."/>
            <person name="Priest M."/>
            <person name="Roberts A."/>
            <person name="Saif S."/>
            <person name="Shea T."/>
            <person name="Sisk P."/>
            <person name="Sykes S."/>
            <person name="Wortman J."/>
            <person name="Nusbaum C."/>
            <person name="Birren B."/>
        </authorList>
    </citation>
    <scope>NUCLEOTIDE SEQUENCE [LARGE SCALE GENOMIC DNA]</scope>
    <source>
        <strain evidence="2 3">ANC 3862</strain>
    </source>
</reference>
<proteinExistence type="predicted"/>
<dbReference type="RefSeq" id="WP_005215529.1">
    <property type="nucleotide sequence ID" value="NZ_KB850089.1"/>
</dbReference>
<dbReference type="eggNOG" id="ENOG5030MBF">
    <property type="taxonomic scope" value="Bacteria"/>
</dbReference>
<evidence type="ECO:0000256" key="1">
    <source>
        <dbReference type="SAM" id="Phobius"/>
    </source>
</evidence>
<dbReference type="EMBL" id="APRP01000014">
    <property type="protein sequence ID" value="ENX02537.1"/>
    <property type="molecule type" value="Genomic_DNA"/>
</dbReference>
<gene>
    <name evidence="2" type="ORF">F900_00983</name>
</gene>